<dbReference type="HOGENOM" id="CLU_3011963_0_0_12"/>
<feature type="transmembrane region" description="Helical" evidence="1">
    <location>
        <begin position="6"/>
        <end position="23"/>
    </location>
</feature>
<reference evidence="3" key="1">
    <citation type="submission" date="2011-02" db="EMBL/GenBank/DDBJ databases">
        <title>Complete sequence of Spirochaeta sp. Buddy.</title>
        <authorList>
            <person name="Lucas S."/>
            <person name="Copeland A."/>
            <person name="Lapidus A."/>
            <person name="Cheng J.-F."/>
            <person name="Goodwin L."/>
            <person name="Pitluck S."/>
            <person name="Zeytun A."/>
            <person name="Detter J.C."/>
            <person name="Han C."/>
            <person name="Tapia R."/>
            <person name="Land M."/>
            <person name="Hauser L."/>
            <person name="Kyrpides N."/>
            <person name="Ivanova N."/>
            <person name="Mikhailova N."/>
            <person name="Pagani I."/>
            <person name="Ritalahti K.M."/>
            <person name="Loeffler F.E."/>
            <person name="Woyke T."/>
        </authorList>
    </citation>
    <scope>NUCLEOTIDE SEQUENCE [LARGE SCALE GENOMIC DNA]</scope>
    <source>
        <strain evidence="3">ATCC BAA-1886 / DSM 22777 / Buddy</strain>
    </source>
</reference>
<name>F0RV45_SPHGB</name>
<proteinExistence type="predicted"/>
<evidence type="ECO:0000256" key="1">
    <source>
        <dbReference type="SAM" id="Phobius"/>
    </source>
</evidence>
<keyword evidence="3" id="KW-1185">Reference proteome</keyword>
<dbReference type="Pfam" id="PF12669">
    <property type="entry name" value="FeoB_associated"/>
    <property type="match status" value="1"/>
</dbReference>
<gene>
    <name evidence="2" type="ordered locus">SpiBuddy_0940</name>
</gene>
<protein>
    <recommendedName>
        <fullName evidence="4">FeoB-associated Cys-rich membrane protein</fullName>
    </recommendedName>
</protein>
<evidence type="ECO:0000313" key="2">
    <source>
        <dbReference type="EMBL" id="ADY12767.1"/>
    </source>
</evidence>
<keyword evidence="1" id="KW-0472">Membrane</keyword>
<accession>F0RV45</accession>
<dbReference type="EMBL" id="CP002541">
    <property type="protein sequence ID" value="ADY12767.1"/>
    <property type="molecule type" value="Genomic_DNA"/>
</dbReference>
<dbReference type="STRING" id="158189.SpiBuddy_0940"/>
<dbReference type="AlphaFoldDB" id="F0RV45"/>
<organism evidence="2 3">
    <name type="scientific">Sphaerochaeta globosa (strain ATCC BAA-1886 / DSM 22777 / Buddy)</name>
    <name type="common">Spirochaeta sp. (strain Buddy)</name>
    <dbReference type="NCBI Taxonomy" id="158189"/>
    <lineage>
        <taxon>Bacteria</taxon>
        <taxon>Pseudomonadati</taxon>
        <taxon>Spirochaetota</taxon>
        <taxon>Spirochaetia</taxon>
        <taxon>Spirochaetales</taxon>
        <taxon>Sphaerochaetaceae</taxon>
        <taxon>Sphaerochaeta</taxon>
    </lineage>
</organism>
<keyword evidence="1" id="KW-0812">Transmembrane</keyword>
<keyword evidence="1" id="KW-1133">Transmembrane helix</keyword>
<dbReference type="Proteomes" id="UP000008466">
    <property type="component" value="Chromosome"/>
</dbReference>
<evidence type="ECO:0008006" key="4">
    <source>
        <dbReference type="Google" id="ProtNLM"/>
    </source>
</evidence>
<evidence type="ECO:0000313" key="3">
    <source>
        <dbReference type="Proteomes" id="UP000008466"/>
    </source>
</evidence>
<dbReference type="KEGG" id="sbu:SpiBuddy_0940"/>
<sequence>MLVAIISNILVGLVIVLLVIFALKTLHKQSKEESCASCGTKKNSACKGCKFADSCH</sequence>